<name>C4KAK7_THASP</name>
<dbReference type="InterPro" id="IPR022479">
    <property type="entry name" value="PqqD_bac"/>
</dbReference>
<dbReference type="OrthoDB" id="7356791at2"/>
<organism evidence="4 5">
    <name type="scientific">Thauera aminoaromatica</name>
    <dbReference type="NCBI Taxonomy" id="164330"/>
    <lineage>
        <taxon>Bacteria</taxon>
        <taxon>Pseudomonadati</taxon>
        <taxon>Pseudomonadota</taxon>
        <taxon>Betaproteobacteria</taxon>
        <taxon>Rhodocyclales</taxon>
        <taxon>Zoogloeaceae</taxon>
        <taxon>Thauera</taxon>
    </lineage>
</organism>
<dbReference type="Proteomes" id="UP000002186">
    <property type="component" value="Chromosome"/>
</dbReference>
<dbReference type="InterPro" id="IPR041881">
    <property type="entry name" value="PqqD_sf"/>
</dbReference>
<protein>
    <submittedName>
        <fullName evidence="4">Coenzyme PQQ synthesis D</fullName>
    </submittedName>
</protein>
<evidence type="ECO:0000256" key="2">
    <source>
        <dbReference type="ARBA" id="ARBA00011741"/>
    </source>
</evidence>
<evidence type="ECO:0000313" key="5">
    <source>
        <dbReference type="Proteomes" id="UP000002186"/>
    </source>
</evidence>
<evidence type="ECO:0000256" key="3">
    <source>
        <dbReference type="ARBA" id="ARBA00022905"/>
    </source>
</evidence>
<keyword evidence="5" id="KW-1185">Reference proteome</keyword>
<evidence type="ECO:0000313" key="4">
    <source>
        <dbReference type="EMBL" id="ACR01433.1"/>
    </source>
</evidence>
<dbReference type="HOGENOM" id="CLU_163864_2_1_4"/>
<reference evidence="4 5" key="2">
    <citation type="journal article" date="2012" name="Stand. Genomic Sci.">
        <title>Complete genome sequence of Thauera aminoaromatica strain MZ1T.</title>
        <authorList>
            <person name="Jiang K."/>
            <person name="Sanseverino J."/>
            <person name="Chauhan A."/>
            <person name="Lucas S."/>
            <person name="Copeland A."/>
            <person name="Lapidus A."/>
            <person name="Del Rio T.G."/>
            <person name="Dalin E."/>
            <person name="Tice H."/>
            <person name="Bruce D."/>
            <person name="Goodwin L."/>
            <person name="Pitluck S."/>
            <person name="Sims D."/>
            <person name="Brettin T."/>
            <person name="Detter J.C."/>
            <person name="Han C."/>
            <person name="Chang Y.J."/>
            <person name="Larimer F."/>
            <person name="Land M."/>
            <person name="Hauser L."/>
            <person name="Kyrpides N.C."/>
            <person name="Mikhailova N."/>
            <person name="Moser S."/>
            <person name="Jegier P."/>
            <person name="Close D."/>
            <person name="Debruyn J.M."/>
            <person name="Wang Y."/>
            <person name="Layton A.C."/>
            <person name="Allen M.S."/>
            <person name="Sayler G.S."/>
        </authorList>
    </citation>
    <scope>NUCLEOTIDE SEQUENCE [LARGE SCALE GENOMIC DNA]</scope>
    <source>
        <strain evidence="4 5">MZ1T</strain>
    </source>
</reference>
<proteinExistence type="predicted"/>
<dbReference type="KEGG" id="tmz:Tmz1t_2834"/>
<dbReference type="GO" id="GO:0048038">
    <property type="term" value="F:quinone binding"/>
    <property type="evidence" value="ECO:0007669"/>
    <property type="project" value="InterPro"/>
</dbReference>
<dbReference type="Gene3D" id="1.10.10.1150">
    <property type="entry name" value="Coenzyme PQQ synthesis protein D (PqqD)"/>
    <property type="match status" value="1"/>
</dbReference>
<dbReference type="UniPathway" id="UPA00539"/>
<comment type="subunit">
    <text evidence="2">Monomer. Interacts with PqqE.</text>
</comment>
<dbReference type="NCBIfam" id="TIGR03859">
    <property type="entry name" value="PQQ_PqqD"/>
    <property type="match status" value="1"/>
</dbReference>
<sequence length="95" mass="10212">MDALPLPADARPRLSPHYVFRWEESQSAFILLYPEGLIKLNASAGAVLERCDGARTVATIVAELQAAFPAQGAEIADGVRAFVDLACDKGWLRAA</sequence>
<reference evidence="5" key="1">
    <citation type="submission" date="2009-05" db="EMBL/GenBank/DDBJ databases">
        <title>Complete sequence of chromosome of Thauera sp. MZ1T.</title>
        <authorList>
            <consortium name="US DOE Joint Genome Institute"/>
            <person name="Lucas S."/>
            <person name="Copeland A."/>
            <person name="Lapidus A."/>
            <person name="Glavina del Rio T."/>
            <person name="Dalin E."/>
            <person name="Tice H."/>
            <person name="Bruce D."/>
            <person name="Goodwin L."/>
            <person name="Pitluck S."/>
            <person name="Sims D."/>
            <person name="Brettin T."/>
            <person name="Detter J.C."/>
            <person name="Han C."/>
            <person name="Larimer F."/>
            <person name="Land M."/>
            <person name="Hauser L."/>
            <person name="Kyrpides N."/>
            <person name="Mikhailova N."/>
            <person name="Sayler G.S."/>
        </authorList>
    </citation>
    <scope>NUCLEOTIDE SEQUENCE [LARGE SCALE GENOMIC DNA]</scope>
    <source>
        <strain evidence="5">MZ1T</strain>
    </source>
</reference>
<dbReference type="AlphaFoldDB" id="C4KAK7"/>
<dbReference type="Pfam" id="PF05402">
    <property type="entry name" value="PqqD"/>
    <property type="match status" value="1"/>
</dbReference>
<accession>C4KAK7</accession>
<dbReference type="eggNOG" id="ENOG5032Z81">
    <property type="taxonomic scope" value="Bacteria"/>
</dbReference>
<evidence type="ECO:0000256" key="1">
    <source>
        <dbReference type="ARBA" id="ARBA00004886"/>
    </source>
</evidence>
<dbReference type="InterPro" id="IPR008792">
    <property type="entry name" value="PQQD"/>
</dbReference>
<dbReference type="STRING" id="85643.Tmz1t_2834"/>
<dbReference type="EMBL" id="CP001281">
    <property type="protein sequence ID" value="ACR01433.1"/>
    <property type="molecule type" value="Genomic_DNA"/>
</dbReference>
<dbReference type="GO" id="GO:0018189">
    <property type="term" value="P:pyrroloquinoline quinone biosynthetic process"/>
    <property type="evidence" value="ECO:0007669"/>
    <property type="project" value="UniProtKB-UniPathway"/>
</dbReference>
<comment type="pathway">
    <text evidence="1">Cofactor biosynthesis; pyrroloquinoline quinone biosynthesis.</text>
</comment>
<keyword evidence="3" id="KW-0884">PQQ biosynthesis</keyword>
<dbReference type="RefSeq" id="WP_012585695.1">
    <property type="nucleotide sequence ID" value="NC_011662.2"/>
</dbReference>
<gene>
    <name evidence="4" type="ordered locus">Tmz1t_2834</name>
</gene>